<dbReference type="WBParaSite" id="SSLN_0000018901-mRNA-1">
    <property type="protein sequence ID" value="SSLN_0000018901-mRNA-1"/>
    <property type="gene ID" value="SSLN_0000018901"/>
</dbReference>
<reference evidence="4" key="1">
    <citation type="submission" date="2016-06" db="UniProtKB">
        <authorList>
            <consortium name="WormBaseParasite"/>
        </authorList>
    </citation>
    <scope>IDENTIFICATION</scope>
</reference>
<evidence type="ECO:0000256" key="1">
    <source>
        <dbReference type="SAM" id="SignalP"/>
    </source>
</evidence>
<dbReference type="InterPro" id="IPR046350">
    <property type="entry name" value="Cystatin_sf"/>
</dbReference>
<evidence type="ECO:0000313" key="2">
    <source>
        <dbReference type="EMBL" id="VDL85188.1"/>
    </source>
</evidence>
<gene>
    <name evidence="2" type="ORF">SSLN_LOCUS181</name>
</gene>
<dbReference type="OrthoDB" id="6254513at2759"/>
<dbReference type="Gene3D" id="3.10.450.10">
    <property type="match status" value="1"/>
</dbReference>
<dbReference type="SUPFAM" id="SSF54403">
    <property type="entry name" value="Cystatin/monellin"/>
    <property type="match status" value="1"/>
</dbReference>
<keyword evidence="3" id="KW-1185">Reference proteome</keyword>
<evidence type="ECO:0000313" key="4">
    <source>
        <dbReference type="WBParaSite" id="SSLN_0000018901-mRNA-1"/>
    </source>
</evidence>
<dbReference type="Proteomes" id="UP000275846">
    <property type="component" value="Unassembled WGS sequence"/>
</dbReference>
<dbReference type="EMBL" id="UYSU01000094">
    <property type="protein sequence ID" value="VDL85188.1"/>
    <property type="molecule type" value="Genomic_DNA"/>
</dbReference>
<accession>A0A183S7I3</accession>
<evidence type="ECO:0000313" key="3">
    <source>
        <dbReference type="Proteomes" id="UP000275846"/>
    </source>
</evidence>
<protein>
    <submittedName>
        <fullName evidence="4">Cystatin domain-containing protein</fullName>
    </submittedName>
</protein>
<feature type="chain" id="PRO_5043141045" evidence="1">
    <location>
        <begin position="23"/>
        <end position="132"/>
    </location>
</feature>
<sequence length="132" mass="14140">MQSPHYVLSAVLLACLVGFSSCQLGTKVPLTAAEMQDPTFLQAVQSSLQTLSTNSKGCFQYSLLSIIHATKQVGVGTRYEWVLLVKPKLISIDPACSVVCGTMCETEQTVTGWHYFPPAANNTAVPGTATLM</sequence>
<feature type="signal peptide" evidence="1">
    <location>
        <begin position="1"/>
        <end position="22"/>
    </location>
</feature>
<keyword evidence="1" id="KW-0732">Signal</keyword>
<organism evidence="4">
    <name type="scientific">Schistocephalus solidus</name>
    <name type="common">Tapeworm</name>
    <dbReference type="NCBI Taxonomy" id="70667"/>
    <lineage>
        <taxon>Eukaryota</taxon>
        <taxon>Metazoa</taxon>
        <taxon>Spiralia</taxon>
        <taxon>Lophotrochozoa</taxon>
        <taxon>Platyhelminthes</taxon>
        <taxon>Cestoda</taxon>
        <taxon>Eucestoda</taxon>
        <taxon>Diphyllobothriidea</taxon>
        <taxon>Diphyllobothriidae</taxon>
        <taxon>Schistocephalus</taxon>
    </lineage>
</organism>
<reference evidence="2 3" key="2">
    <citation type="submission" date="2018-11" db="EMBL/GenBank/DDBJ databases">
        <authorList>
            <consortium name="Pathogen Informatics"/>
        </authorList>
    </citation>
    <scope>NUCLEOTIDE SEQUENCE [LARGE SCALE GENOMIC DNA]</scope>
    <source>
        <strain evidence="2 3">NST_G2</strain>
    </source>
</reference>
<proteinExistence type="predicted"/>
<name>A0A183S7I3_SCHSO</name>
<dbReference type="AlphaFoldDB" id="A0A183S7I3"/>